<sequence length="228" mass="25013">MNGIKTFSGVALALFLAGCQSAPEASKQPQVEAKTQDVLPSYAQVTFPEGQTADGTKYNSGKADLNGDGSDEILILMEGMEYCGTGGCTAFIIDSDNKQIARMTVTELPVMLGNRETNGWKNLIVWSNGSLRMVQHDGTSYPSNPSTMPRYNQESNKKRAMAFLTSSPEYQADGYGISYYEDTPILLPVSQFKYKFKSESSPTVHYKAVVDSLTGSVDIERIDTHHEH</sequence>
<evidence type="ECO:0000313" key="2">
    <source>
        <dbReference type="EMBL" id="GAM75292.1"/>
    </source>
</evidence>
<feature type="signal peptide" evidence="1">
    <location>
        <begin position="1"/>
        <end position="22"/>
    </location>
</feature>
<comment type="caution">
    <text evidence="2">The sequence shown here is derived from an EMBL/GenBank/DDBJ whole genome shotgun (WGS) entry which is preliminary data.</text>
</comment>
<dbReference type="PROSITE" id="PS51257">
    <property type="entry name" value="PROKAR_LIPOPROTEIN"/>
    <property type="match status" value="1"/>
</dbReference>
<feature type="chain" id="PRO_5002122911" evidence="1">
    <location>
        <begin position="23"/>
        <end position="228"/>
    </location>
</feature>
<reference evidence="2 3" key="1">
    <citation type="submission" date="2015-01" db="EMBL/GenBank/DDBJ databases">
        <title>Vibrio sp. C94 JCM 19241 whole genome shotgun sequence.</title>
        <authorList>
            <person name="Sawabe T."/>
            <person name="Meirelles P."/>
            <person name="Feng G."/>
            <person name="Sayaka M."/>
            <person name="Hattori M."/>
            <person name="Ohkuma M."/>
        </authorList>
    </citation>
    <scope>NUCLEOTIDE SEQUENCE [LARGE SCALE GENOMIC DNA]</scope>
    <source>
        <strain evidence="3">JCM 19241</strain>
    </source>
</reference>
<dbReference type="Proteomes" id="UP000031666">
    <property type="component" value="Unassembled WGS sequence"/>
</dbReference>
<proteinExistence type="predicted"/>
<keyword evidence="1" id="KW-0732">Signal</keyword>
<reference evidence="2 3" key="2">
    <citation type="submission" date="2015-01" db="EMBL/GenBank/DDBJ databases">
        <authorList>
            <consortium name="NBRP consortium"/>
            <person name="Sawabe T."/>
            <person name="Meirelles P."/>
            <person name="Feng G."/>
            <person name="Sayaka M."/>
            <person name="Hattori M."/>
            <person name="Ohkuma M."/>
        </authorList>
    </citation>
    <scope>NUCLEOTIDE SEQUENCE [LARGE SCALE GENOMIC DNA]</scope>
    <source>
        <strain evidence="3">JCM 19241</strain>
    </source>
</reference>
<dbReference type="AlphaFoldDB" id="A0A0B8QE56"/>
<protein>
    <submittedName>
        <fullName evidence="2">Membrane protein</fullName>
    </submittedName>
</protein>
<dbReference type="EMBL" id="BBSC01000004">
    <property type="protein sequence ID" value="GAM75292.1"/>
    <property type="molecule type" value="Genomic_DNA"/>
</dbReference>
<evidence type="ECO:0000256" key="1">
    <source>
        <dbReference type="SAM" id="SignalP"/>
    </source>
</evidence>
<name>A0A0B8QE56_9VIBR</name>
<accession>A0A0B8QE56</accession>
<organism evidence="2 3">
    <name type="scientific">Vibrio ishigakensis</name>
    <dbReference type="NCBI Taxonomy" id="1481914"/>
    <lineage>
        <taxon>Bacteria</taxon>
        <taxon>Pseudomonadati</taxon>
        <taxon>Pseudomonadota</taxon>
        <taxon>Gammaproteobacteria</taxon>
        <taxon>Vibrionales</taxon>
        <taxon>Vibrionaceae</taxon>
        <taxon>Vibrio</taxon>
    </lineage>
</organism>
<dbReference type="STRING" id="1481914.JCM19241_3204"/>
<evidence type="ECO:0000313" key="3">
    <source>
        <dbReference type="Proteomes" id="UP000031666"/>
    </source>
</evidence>
<gene>
    <name evidence="2" type="ORF">JCM19241_3204</name>
</gene>